<dbReference type="SMART" id="SM00421">
    <property type="entry name" value="HTH_LUXR"/>
    <property type="match status" value="1"/>
</dbReference>
<name>A0A0W8G905_9ZZZZ</name>
<dbReference type="GO" id="GO:0000160">
    <property type="term" value="P:phosphorelay signal transduction system"/>
    <property type="evidence" value="ECO:0007669"/>
    <property type="project" value="InterPro"/>
</dbReference>
<accession>A0A0W8G905</accession>
<keyword evidence="4" id="KW-0804">Transcription</keyword>
<evidence type="ECO:0000256" key="2">
    <source>
        <dbReference type="ARBA" id="ARBA00023015"/>
    </source>
</evidence>
<dbReference type="SUPFAM" id="SSF46894">
    <property type="entry name" value="C-terminal effector domain of the bipartite response regulators"/>
    <property type="match status" value="1"/>
</dbReference>
<dbReference type="PROSITE" id="PS50110">
    <property type="entry name" value="RESPONSE_REGULATORY"/>
    <property type="match status" value="1"/>
</dbReference>
<proteinExistence type="predicted"/>
<dbReference type="SUPFAM" id="SSF52172">
    <property type="entry name" value="CheY-like"/>
    <property type="match status" value="1"/>
</dbReference>
<evidence type="ECO:0000256" key="1">
    <source>
        <dbReference type="ARBA" id="ARBA00022553"/>
    </source>
</evidence>
<dbReference type="InterPro" id="IPR039420">
    <property type="entry name" value="WalR-like"/>
</dbReference>
<dbReference type="Pfam" id="PF00072">
    <property type="entry name" value="Response_reg"/>
    <property type="match status" value="1"/>
</dbReference>
<dbReference type="GO" id="GO:0003677">
    <property type="term" value="F:DNA binding"/>
    <property type="evidence" value="ECO:0007669"/>
    <property type="project" value="UniProtKB-KW"/>
</dbReference>
<sequence>MTAHAPRDPDPLVVLVVDDHAVVRRGTMDILADMPREFRFLEASTSAEALALVRDRPCGLVLLDLSLPDESGFATLAAIRRHDPELPVIILSMHVEAEYARRALALGANGYLGKNSAPGELAQAITKVLSGESYVSPGLCGELVSGQGQRGARPRLSPREREVMHRLARGEKLTDVAAAMRVTVQTAGTYRTRIMKKLNLRTTADFFRYALEKDDILP</sequence>
<dbReference type="InterPro" id="IPR000792">
    <property type="entry name" value="Tscrpt_reg_LuxR_C"/>
</dbReference>
<dbReference type="PRINTS" id="PR00038">
    <property type="entry name" value="HTHLUXR"/>
</dbReference>
<dbReference type="SMART" id="SM00448">
    <property type="entry name" value="REC"/>
    <property type="match status" value="1"/>
</dbReference>
<protein>
    <submittedName>
        <fullName evidence="7">Two component transcriptional regulator, luxr family</fullName>
    </submittedName>
</protein>
<dbReference type="Gene3D" id="3.40.50.2300">
    <property type="match status" value="1"/>
</dbReference>
<evidence type="ECO:0000256" key="3">
    <source>
        <dbReference type="ARBA" id="ARBA00023125"/>
    </source>
</evidence>
<evidence type="ECO:0000256" key="4">
    <source>
        <dbReference type="ARBA" id="ARBA00023163"/>
    </source>
</evidence>
<dbReference type="InterPro" id="IPR011006">
    <property type="entry name" value="CheY-like_superfamily"/>
</dbReference>
<feature type="domain" description="Response regulatory" evidence="6">
    <location>
        <begin position="13"/>
        <end position="129"/>
    </location>
</feature>
<comment type="caution">
    <text evidence="7">The sequence shown here is derived from an EMBL/GenBank/DDBJ whole genome shotgun (WGS) entry which is preliminary data.</text>
</comment>
<evidence type="ECO:0000259" key="6">
    <source>
        <dbReference type="PROSITE" id="PS50110"/>
    </source>
</evidence>
<feature type="domain" description="HTH luxR-type" evidence="5">
    <location>
        <begin position="149"/>
        <end position="214"/>
    </location>
</feature>
<organism evidence="7">
    <name type="scientific">hydrocarbon metagenome</name>
    <dbReference type="NCBI Taxonomy" id="938273"/>
    <lineage>
        <taxon>unclassified sequences</taxon>
        <taxon>metagenomes</taxon>
        <taxon>ecological metagenomes</taxon>
    </lineage>
</organism>
<dbReference type="EMBL" id="LNQE01000059">
    <property type="protein sequence ID" value="KUG29632.1"/>
    <property type="molecule type" value="Genomic_DNA"/>
</dbReference>
<evidence type="ECO:0000259" key="5">
    <source>
        <dbReference type="PROSITE" id="PS50043"/>
    </source>
</evidence>
<dbReference type="PROSITE" id="PS50043">
    <property type="entry name" value="HTH_LUXR_2"/>
    <property type="match status" value="1"/>
</dbReference>
<gene>
    <name evidence="7" type="ORF">ASZ90_000478</name>
</gene>
<keyword evidence="3" id="KW-0238">DNA-binding</keyword>
<dbReference type="AlphaFoldDB" id="A0A0W8G905"/>
<reference evidence="7" key="1">
    <citation type="journal article" date="2015" name="Proc. Natl. Acad. Sci. U.S.A.">
        <title>Networks of energetic and metabolic interactions define dynamics in microbial communities.</title>
        <authorList>
            <person name="Embree M."/>
            <person name="Liu J.K."/>
            <person name="Al-Bassam M.M."/>
            <person name="Zengler K."/>
        </authorList>
    </citation>
    <scope>NUCLEOTIDE SEQUENCE</scope>
</reference>
<dbReference type="InterPro" id="IPR001789">
    <property type="entry name" value="Sig_transdc_resp-reg_receiver"/>
</dbReference>
<dbReference type="GO" id="GO:0006355">
    <property type="term" value="P:regulation of DNA-templated transcription"/>
    <property type="evidence" value="ECO:0007669"/>
    <property type="project" value="InterPro"/>
</dbReference>
<evidence type="ECO:0000313" key="7">
    <source>
        <dbReference type="EMBL" id="KUG29632.1"/>
    </source>
</evidence>
<dbReference type="Pfam" id="PF00196">
    <property type="entry name" value="GerE"/>
    <property type="match status" value="1"/>
</dbReference>
<dbReference type="InterPro" id="IPR058245">
    <property type="entry name" value="NreC/VraR/RcsB-like_REC"/>
</dbReference>
<keyword evidence="2" id="KW-0805">Transcription regulation</keyword>
<dbReference type="InterPro" id="IPR016032">
    <property type="entry name" value="Sig_transdc_resp-reg_C-effctor"/>
</dbReference>
<dbReference type="PANTHER" id="PTHR43214:SF41">
    <property type="entry name" value="NITRATE_NITRITE RESPONSE REGULATOR PROTEIN NARP"/>
    <property type="match status" value="1"/>
</dbReference>
<dbReference type="CDD" id="cd06170">
    <property type="entry name" value="LuxR_C_like"/>
    <property type="match status" value="1"/>
</dbReference>
<dbReference type="CDD" id="cd17535">
    <property type="entry name" value="REC_NarL-like"/>
    <property type="match status" value="1"/>
</dbReference>
<dbReference type="PANTHER" id="PTHR43214">
    <property type="entry name" value="TWO-COMPONENT RESPONSE REGULATOR"/>
    <property type="match status" value="1"/>
</dbReference>
<keyword evidence="1" id="KW-0597">Phosphoprotein</keyword>